<gene>
    <name evidence="1" type="ORF">EYF80_016504</name>
</gene>
<evidence type="ECO:0000313" key="1">
    <source>
        <dbReference type="EMBL" id="TNN73341.1"/>
    </source>
</evidence>
<evidence type="ECO:0000313" key="2">
    <source>
        <dbReference type="Proteomes" id="UP000314294"/>
    </source>
</evidence>
<keyword evidence="2" id="KW-1185">Reference proteome</keyword>
<reference evidence="1 2" key="1">
    <citation type="submission" date="2019-03" db="EMBL/GenBank/DDBJ databases">
        <title>First draft genome of Liparis tanakae, snailfish: a comprehensive survey of snailfish specific genes.</title>
        <authorList>
            <person name="Kim W."/>
            <person name="Song I."/>
            <person name="Jeong J.-H."/>
            <person name="Kim D."/>
            <person name="Kim S."/>
            <person name="Ryu S."/>
            <person name="Song J.Y."/>
            <person name="Lee S.K."/>
        </authorList>
    </citation>
    <scope>NUCLEOTIDE SEQUENCE [LARGE SCALE GENOMIC DNA]</scope>
    <source>
        <tissue evidence="1">Muscle</tissue>
    </source>
</reference>
<proteinExistence type="predicted"/>
<accession>A0A4Z2I6H4</accession>
<comment type="caution">
    <text evidence="1">The sequence shown here is derived from an EMBL/GenBank/DDBJ whole genome shotgun (WGS) entry which is preliminary data.</text>
</comment>
<dbReference type="Proteomes" id="UP000314294">
    <property type="component" value="Unassembled WGS sequence"/>
</dbReference>
<protein>
    <submittedName>
        <fullName evidence="1">Uncharacterized protein</fullName>
    </submittedName>
</protein>
<sequence>MTSVLVMKRPAVDIVFLLTLLSGSRNTMSTAAVRSSLTSPATPSVRLSVCSSGLNPVVRISTNSGETSRSQDEARYQHKAAAGLSKVPCGVFLVHKKLNKDPLREMALLDNNSSTGNL</sequence>
<dbReference type="EMBL" id="SRLO01000126">
    <property type="protein sequence ID" value="TNN73341.1"/>
    <property type="molecule type" value="Genomic_DNA"/>
</dbReference>
<dbReference type="AlphaFoldDB" id="A0A4Z2I6H4"/>
<name>A0A4Z2I6H4_9TELE</name>
<organism evidence="1 2">
    <name type="scientific">Liparis tanakae</name>
    <name type="common">Tanaka's snailfish</name>
    <dbReference type="NCBI Taxonomy" id="230148"/>
    <lineage>
        <taxon>Eukaryota</taxon>
        <taxon>Metazoa</taxon>
        <taxon>Chordata</taxon>
        <taxon>Craniata</taxon>
        <taxon>Vertebrata</taxon>
        <taxon>Euteleostomi</taxon>
        <taxon>Actinopterygii</taxon>
        <taxon>Neopterygii</taxon>
        <taxon>Teleostei</taxon>
        <taxon>Neoteleostei</taxon>
        <taxon>Acanthomorphata</taxon>
        <taxon>Eupercaria</taxon>
        <taxon>Perciformes</taxon>
        <taxon>Cottioidei</taxon>
        <taxon>Cottales</taxon>
        <taxon>Liparidae</taxon>
        <taxon>Liparis</taxon>
    </lineage>
</organism>